<keyword evidence="2" id="KW-1185">Reference proteome</keyword>
<reference evidence="1 2" key="1">
    <citation type="journal article" date="2013" name="Front. Plant Sci.">
        <title>The Reference Genome of the Halophytic Plant Eutrema salsugineum.</title>
        <authorList>
            <person name="Yang R."/>
            <person name="Jarvis D.E."/>
            <person name="Chen H."/>
            <person name="Beilstein M.A."/>
            <person name="Grimwood J."/>
            <person name="Jenkins J."/>
            <person name="Shu S."/>
            <person name="Prochnik S."/>
            <person name="Xin M."/>
            <person name="Ma C."/>
            <person name="Schmutz J."/>
            <person name="Wing R.A."/>
            <person name="Mitchell-Olds T."/>
            <person name="Schumaker K.S."/>
            <person name="Wang X."/>
        </authorList>
    </citation>
    <scope>NUCLEOTIDE SEQUENCE [LARGE SCALE GENOMIC DNA]</scope>
</reference>
<protein>
    <submittedName>
        <fullName evidence="1">Uncharacterized protein</fullName>
    </submittedName>
</protein>
<evidence type="ECO:0000313" key="1">
    <source>
        <dbReference type="EMBL" id="ESQ31184.1"/>
    </source>
</evidence>
<proteinExistence type="predicted"/>
<dbReference type="Gramene" id="ESQ31184">
    <property type="protein sequence ID" value="ESQ31184"/>
    <property type="gene ID" value="EUTSA_v10005227mg"/>
</dbReference>
<dbReference type="AlphaFoldDB" id="V4KJ18"/>
<dbReference type="KEGG" id="eus:EUTSA_v10005227mg"/>
<evidence type="ECO:0000313" key="2">
    <source>
        <dbReference type="Proteomes" id="UP000030689"/>
    </source>
</evidence>
<sequence length="78" mass="9499">MAQFIRCVRPNPNGDHHQKFIVNIINLYNFIMIHLRQLQLISRYRKRETRESQIHAWTYTCQNNFYGQEKTSPPSIHR</sequence>
<dbReference type="EMBL" id="KI517748">
    <property type="protein sequence ID" value="ESQ31184.1"/>
    <property type="molecule type" value="Genomic_DNA"/>
</dbReference>
<organism evidence="1 2">
    <name type="scientific">Eutrema salsugineum</name>
    <name type="common">Saltwater cress</name>
    <name type="synonym">Sisymbrium salsugineum</name>
    <dbReference type="NCBI Taxonomy" id="72664"/>
    <lineage>
        <taxon>Eukaryota</taxon>
        <taxon>Viridiplantae</taxon>
        <taxon>Streptophyta</taxon>
        <taxon>Embryophyta</taxon>
        <taxon>Tracheophyta</taxon>
        <taxon>Spermatophyta</taxon>
        <taxon>Magnoliopsida</taxon>
        <taxon>eudicotyledons</taxon>
        <taxon>Gunneridae</taxon>
        <taxon>Pentapetalae</taxon>
        <taxon>rosids</taxon>
        <taxon>malvids</taxon>
        <taxon>Brassicales</taxon>
        <taxon>Brassicaceae</taxon>
        <taxon>Eutremeae</taxon>
        <taxon>Eutrema</taxon>
    </lineage>
</organism>
<name>V4KJ18_EUTSA</name>
<dbReference type="Proteomes" id="UP000030689">
    <property type="component" value="Unassembled WGS sequence"/>
</dbReference>
<accession>V4KJ18</accession>
<gene>
    <name evidence="1" type="ORF">EUTSA_v10005227mg</name>
</gene>